<protein>
    <submittedName>
        <fullName evidence="9">AAA family ATPase</fullName>
    </submittedName>
</protein>
<evidence type="ECO:0000259" key="6">
    <source>
        <dbReference type="Pfam" id="PF10881"/>
    </source>
</evidence>
<organism evidence="9 10">
    <name type="scientific">Diplocloster modestus</name>
    <dbReference type="NCBI Taxonomy" id="2850322"/>
    <lineage>
        <taxon>Bacteria</taxon>
        <taxon>Bacillati</taxon>
        <taxon>Bacillota</taxon>
        <taxon>Clostridia</taxon>
        <taxon>Lachnospirales</taxon>
        <taxon>Lachnospiraceae</taxon>
        <taxon>Diplocloster</taxon>
    </lineage>
</organism>
<feature type="domain" description="DUF2726" evidence="6">
    <location>
        <begin position="837"/>
        <end position="911"/>
    </location>
</feature>
<dbReference type="RefSeq" id="WP_158349718.1">
    <property type="nucleotide sequence ID" value="NZ_JAHQCX010000002.1"/>
</dbReference>
<dbReference type="Pfam" id="PF13087">
    <property type="entry name" value="AAA_12"/>
    <property type="match status" value="1"/>
</dbReference>
<gene>
    <name evidence="9" type="ORF">KTH90_03380</name>
</gene>
<dbReference type="InterPro" id="IPR041679">
    <property type="entry name" value="DNA2/NAM7-like_C"/>
</dbReference>
<dbReference type="Pfam" id="PF10881">
    <property type="entry name" value="DUF2726"/>
    <property type="match status" value="1"/>
</dbReference>
<evidence type="ECO:0000313" key="10">
    <source>
        <dbReference type="Proteomes" id="UP001314681"/>
    </source>
</evidence>
<evidence type="ECO:0000256" key="4">
    <source>
        <dbReference type="ARBA" id="ARBA00022806"/>
    </source>
</evidence>
<evidence type="ECO:0000313" key="9">
    <source>
        <dbReference type="EMBL" id="MBU9725049.1"/>
    </source>
</evidence>
<feature type="domain" description="DNA2/NAM7 helicase helicase" evidence="7">
    <location>
        <begin position="179"/>
        <end position="527"/>
    </location>
</feature>
<sequence>MDLKETMILVDGEDKTKDIRLIQHDAKNNKMLIGYFKGNRVYPYSCSRVQKLENPKVIDLNGCAPFAGGMPVFEPQAILDFGERIRIIGYHGTAETVLPSAFCLIENSAGNNDAERILKYLKDISQYTSEKQEENAFLKREMDKLTFVHPESVLGRYLNRQPIRERTPEMDGIIFPFRFNLSQKKALENALTHSVSVIEGPPGTGKTQTILNIIANLIAVQGKSVGVVSNNNEAVKNVIEKLSKGGYGFLTAMLGKSDNQDEFFADMPVARVEGWDCEEKKETLIEQLASMNVKLNHLLQADRKRARLKQELLAWQLEQEHFEIYYDRQAVEEIGKLPLLKASPDQIISFLAETTLAKERQQSDKVLYKLKLLIKYGIWNQKVLRQHEISVLLGLQKAFYKKQISSLEKEITEHNHQLEGACFEELLNDHQQLSEKFFRQCLNESHRDIELPNFSKKNFKICFQEFIKTYPVILSTTHALRLSIPQNYLLDYVIIDEASQVDLITGVLALSCCQNVIIVGDTKQLPQITNEKIKTKLKTEAADPVYDYFDHSILSSVISLYGNQLPREILREHYRCHPRIIEFCNQKYYDGELIPFTEPSLSDCPLMLYKTAEGSHMRQVTQGNKKGTYNQRELDVIIQEVLDAPEFAMEQGNIGIVTPYRKQADEAGRLISGGVQSDTVHKYQGREKDTMIMSTVLSGTRGEYSLDFVDDPQMINVAVSRAIRQFVLVTDHDLFYKKGKDIGDLIRYIQYSTFDENVIESQIVSVFDLLYRNYSSKLLRLKAKMKSSAPYKSEEALRVLLEDILSKEEFHRFAYAQQVLLRNLLNDTGLLTPEELRYVNNRASLDFVVFYKQDKACVLVIEVDGFAFHENKPEQLARDELKDNVLRKYGIRVLRLPTNGSGEDEKIRNALRDCMVR</sequence>
<keyword evidence="5" id="KW-0067">ATP-binding</keyword>
<evidence type="ECO:0000256" key="2">
    <source>
        <dbReference type="ARBA" id="ARBA00022741"/>
    </source>
</evidence>
<dbReference type="EMBL" id="JAHQCX010000002">
    <property type="protein sequence ID" value="MBU9725049.1"/>
    <property type="molecule type" value="Genomic_DNA"/>
</dbReference>
<evidence type="ECO:0000259" key="7">
    <source>
        <dbReference type="Pfam" id="PF13086"/>
    </source>
</evidence>
<evidence type="ECO:0000256" key="5">
    <source>
        <dbReference type="ARBA" id="ARBA00022840"/>
    </source>
</evidence>
<dbReference type="InterPro" id="IPR024402">
    <property type="entry name" value="DUF2726"/>
</dbReference>
<dbReference type="InterPro" id="IPR027417">
    <property type="entry name" value="P-loop_NTPase"/>
</dbReference>
<comment type="caution">
    <text evidence="9">The sequence shown here is derived from an EMBL/GenBank/DDBJ whole genome shotgun (WGS) entry which is preliminary data.</text>
</comment>
<evidence type="ECO:0000256" key="3">
    <source>
        <dbReference type="ARBA" id="ARBA00022801"/>
    </source>
</evidence>
<dbReference type="Gene3D" id="3.40.960.10">
    <property type="entry name" value="VSR Endonuclease"/>
    <property type="match status" value="1"/>
</dbReference>
<evidence type="ECO:0000256" key="1">
    <source>
        <dbReference type="ARBA" id="ARBA00007913"/>
    </source>
</evidence>
<dbReference type="CDD" id="cd18808">
    <property type="entry name" value="SF1_C_Upf1"/>
    <property type="match status" value="1"/>
</dbReference>
<dbReference type="Proteomes" id="UP001314681">
    <property type="component" value="Unassembled WGS sequence"/>
</dbReference>
<keyword evidence="4" id="KW-0347">Helicase</keyword>
<dbReference type="Pfam" id="PF13086">
    <property type="entry name" value="AAA_11"/>
    <property type="match status" value="1"/>
</dbReference>
<keyword evidence="10" id="KW-1185">Reference proteome</keyword>
<evidence type="ECO:0000259" key="8">
    <source>
        <dbReference type="Pfam" id="PF13087"/>
    </source>
</evidence>
<keyword evidence="2" id="KW-0547">Nucleotide-binding</keyword>
<dbReference type="PANTHER" id="PTHR43788:SF8">
    <property type="entry name" value="DNA-BINDING PROTEIN SMUBP-2"/>
    <property type="match status" value="1"/>
</dbReference>
<dbReference type="CDD" id="cd17934">
    <property type="entry name" value="DEXXQc_Upf1-like"/>
    <property type="match status" value="1"/>
</dbReference>
<dbReference type="InterPro" id="IPR050534">
    <property type="entry name" value="Coronavir_polyprotein_1ab"/>
</dbReference>
<keyword evidence="3" id="KW-0378">Hydrolase</keyword>
<dbReference type="PANTHER" id="PTHR43788">
    <property type="entry name" value="DNA2/NAM7 HELICASE FAMILY MEMBER"/>
    <property type="match status" value="1"/>
</dbReference>
<feature type="domain" description="DNA2/NAM7 helicase-like C-terminal" evidence="8">
    <location>
        <begin position="551"/>
        <end position="732"/>
    </location>
</feature>
<name>A0ABS6K3F0_9FIRM</name>
<proteinExistence type="inferred from homology"/>
<reference evidence="9 10" key="1">
    <citation type="submission" date="2021-06" db="EMBL/GenBank/DDBJ databases">
        <title>Description of novel taxa of the family Lachnospiraceae.</title>
        <authorList>
            <person name="Chaplin A.V."/>
            <person name="Sokolova S.R."/>
            <person name="Pikina A.P."/>
            <person name="Korzhanova M."/>
            <person name="Belova V."/>
            <person name="Korostin D."/>
            <person name="Efimov B.A."/>
        </authorList>
    </citation>
    <scope>NUCLEOTIDE SEQUENCE [LARGE SCALE GENOMIC DNA]</scope>
    <source>
        <strain evidence="9 10">ASD4241</strain>
    </source>
</reference>
<dbReference type="SUPFAM" id="SSF52540">
    <property type="entry name" value="P-loop containing nucleoside triphosphate hydrolases"/>
    <property type="match status" value="1"/>
</dbReference>
<accession>A0ABS6K3F0</accession>
<dbReference type="Gene3D" id="3.40.50.300">
    <property type="entry name" value="P-loop containing nucleotide triphosphate hydrolases"/>
    <property type="match status" value="2"/>
</dbReference>
<dbReference type="InterPro" id="IPR041677">
    <property type="entry name" value="DNA2/NAM7_AAA_11"/>
</dbReference>
<dbReference type="InterPro" id="IPR047187">
    <property type="entry name" value="SF1_C_Upf1"/>
</dbReference>
<comment type="similarity">
    <text evidence="1">Belongs to the DNA2/NAM7 helicase family.</text>
</comment>